<sequence length="89" mass="9906">MISKSFNIAFAVTAASSTPLFPRNLGRTSRLLLSTDLLVSTLGDPTKCILELINLTVAYGFCTVWLKQNKMEIKGNHDFPTPEDNLNQY</sequence>
<accession>A0A2H3CJ44</accession>
<proteinExistence type="predicted"/>
<evidence type="ECO:0000313" key="1">
    <source>
        <dbReference type="EMBL" id="PBK83101.1"/>
    </source>
</evidence>
<reference evidence="2" key="1">
    <citation type="journal article" date="2017" name="Nat. Ecol. Evol.">
        <title>Genome expansion and lineage-specific genetic innovations in the forest pathogenic fungi Armillaria.</title>
        <authorList>
            <person name="Sipos G."/>
            <person name="Prasanna A.N."/>
            <person name="Walter M.C."/>
            <person name="O'Connor E."/>
            <person name="Balint B."/>
            <person name="Krizsan K."/>
            <person name="Kiss B."/>
            <person name="Hess J."/>
            <person name="Varga T."/>
            <person name="Slot J."/>
            <person name="Riley R."/>
            <person name="Boka B."/>
            <person name="Rigling D."/>
            <person name="Barry K."/>
            <person name="Lee J."/>
            <person name="Mihaltcheva S."/>
            <person name="LaButti K."/>
            <person name="Lipzen A."/>
            <person name="Waldron R."/>
            <person name="Moloney N.M."/>
            <person name="Sperisen C."/>
            <person name="Kredics L."/>
            <person name="Vagvoelgyi C."/>
            <person name="Patrignani A."/>
            <person name="Fitzpatrick D."/>
            <person name="Nagy I."/>
            <person name="Doyle S."/>
            <person name="Anderson J.B."/>
            <person name="Grigoriev I.V."/>
            <person name="Gueldener U."/>
            <person name="Muensterkoetter M."/>
            <person name="Nagy L.G."/>
        </authorList>
    </citation>
    <scope>NUCLEOTIDE SEQUENCE [LARGE SCALE GENOMIC DNA]</scope>
    <source>
        <strain evidence="2">Ar21-2</strain>
    </source>
</reference>
<dbReference type="InParanoid" id="A0A2H3CJ44"/>
<organism evidence="1 2">
    <name type="scientific">Armillaria gallica</name>
    <name type="common">Bulbous honey fungus</name>
    <name type="synonym">Armillaria bulbosa</name>
    <dbReference type="NCBI Taxonomy" id="47427"/>
    <lineage>
        <taxon>Eukaryota</taxon>
        <taxon>Fungi</taxon>
        <taxon>Dikarya</taxon>
        <taxon>Basidiomycota</taxon>
        <taxon>Agaricomycotina</taxon>
        <taxon>Agaricomycetes</taxon>
        <taxon>Agaricomycetidae</taxon>
        <taxon>Agaricales</taxon>
        <taxon>Marasmiineae</taxon>
        <taxon>Physalacriaceae</taxon>
        <taxon>Armillaria</taxon>
    </lineage>
</organism>
<dbReference type="EMBL" id="KZ293709">
    <property type="protein sequence ID" value="PBK83101.1"/>
    <property type="molecule type" value="Genomic_DNA"/>
</dbReference>
<keyword evidence="2" id="KW-1185">Reference proteome</keyword>
<protein>
    <submittedName>
        <fullName evidence="1">Uncharacterized protein</fullName>
    </submittedName>
</protein>
<gene>
    <name evidence="1" type="ORF">ARMGADRAFT_1019256</name>
</gene>
<dbReference type="AlphaFoldDB" id="A0A2H3CJ44"/>
<name>A0A2H3CJ44_ARMGA</name>
<evidence type="ECO:0000313" key="2">
    <source>
        <dbReference type="Proteomes" id="UP000217790"/>
    </source>
</evidence>
<dbReference type="Proteomes" id="UP000217790">
    <property type="component" value="Unassembled WGS sequence"/>
</dbReference>